<dbReference type="Gene3D" id="3.40.630.30">
    <property type="match status" value="1"/>
</dbReference>
<sequence>MMALPEPPSGVTIRDATQWDVAPVAGILACTVLPTSIGTWLESDPLVRGGQLHAFYLDRVREALRHGAVRLADVAGATIGAAVWLPCTDPAADAPMAVAGAGVALRMSQMEAVVWRPHLSQPHLRLAGLGVLLHQRHHGVATALLTEHLHGLLHSARCLAVEASLTGLCARCGYRPHGEAVRLTPGGVIVQPMLRGPGGPVARARNSAAARYPSGPAPHRAAYGAAPVREATGDKP</sequence>
<dbReference type="InterPro" id="IPR016181">
    <property type="entry name" value="Acyl_CoA_acyltransferase"/>
</dbReference>
<reference evidence="2 3" key="1">
    <citation type="submission" date="2019-06" db="EMBL/GenBank/DDBJ databases">
        <title>Sequencing the genomes of 1000 actinobacteria strains.</title>
        <authorList>
            <person name="Klenk H.-P."/>
        </authorList>
    </citation>
    <scope>NUCLEOTIDE SEQUENCE [LARGE SCALE GENOMIC DNA]</scope>
    <source>
        <strain evidence="2 3">DSM 43866</strain>
    </source>
</reference>
<protein>
    <recommendedName>
        <fullName evidence="4">N-acetyltransferase domain-containing protein</fullName>
    </recommendedName>
</protein>
<accession>A0A561VSC7</accession>
<dbReference type="EMBL" id="VIWY01000004">
    <property type="protein sequence ID" value="TWG14490.1"/>
    <property type="molecule type" value="Genomic_DNA"/>
</dbReference>
<evidence type="ECO:0000313" key="3">
    <source>
        <dbReference type="Proteomes" id="UP000320239"/>
    </source>
</evidence>
<organism evidence="2 3">
    <name type="scientific">Actinoplanes teichomyceticus</name>
    <dbReference type="NCBI Taxonomy" id="1867"/>
    <lineage>
        <taxon>Bacteria</taxon>
        <taxon>Bacillati</taxon>
        <taxon>Actinomycetota</taxon>
        <taxon>Actinomycetes</taxon>
        <taxon>Micromonosporales</taxon>
        <taxon>Micromonosporaceae</taxon>
        <taxon>Actinoplanes</taxon>
    </lineage>
</organism>
<gene>
    <name evidence="2" type="ORF">FHX34_104790</name>
</gene>
<dbReference type="SUPFAM" id="SSF55729">
    <property type="entry name" value="Acyl-CoA N-acyltransferases (Nat)"/>
    <property type="match status" value="1"/>
</dbReference>
<feature type="region of interest" description="Disordered" evidence="1">
    <location>
        <begin position="205"/>
        <end position="236"/>
    </location>
</feature>
<dbReference type="AlphaFoldDB" id="A0A561VSC7"/>
<proteinExistence type="predicted"/>
<evidence type="ECO:0000256" key="1">
    <source>
        <dbReference type="SAM" id="MobiDB-lite"/>
    </source>
</evidence>
<comment type="caution">
    <text evidence="2">The sequence shown here is derived from an EMBL/GenBank/DDBJ whole genome shotgun (WGS) entry which is preliminary data.</text>
</comment>
<dbReference type="Proteomes" id="UP000320239">
    <property type="component" value="Unassembled WGS sequence"/>
</dbReference>
<keyword evidence="3" id="KW-1185">Reference proteome</keyword>
<evidence type="ECO:0008006" key="4">
    <source>
        <dbReference type="Google" id="ProtNLM"/>
    </source>
</evidence>
<name>A0A561VSC7_ACTTI</name>
<evidence type="ECO:0000313" key="2">
    <source>
        <dbReference type="EMBL" id="TWG14490.1"/>
    </source>
</evidence>
<dbReference type="RefSeq" id="WP_122980454.1">
    <property type="nucleotide sequence ID" value="NZ_BOMX01000147.1"/>
</dbReference>